<organism evidence="12 13">
    <name type="scientific">Hymenobacter jeongseonensis</name>
    <dbReference type="NCBI Taxonomy" id="2791027"/>
    <lineage>
        <taxon>Bacteria</taxon>
        <taxon>Pseudomonadati</taxon>
        <taxon>Bacteroidota</taxon>
        <taxon>Cytophagia</taxon>
        <taxon>Cytophagales</taxon>
        <taxon>Hymenobacteraceae</taxon>
        <taxon>Hymenobacter</taxon>
    </lineage>
</organism>
<evidence type="ECO:0000256" key="4">
    <source>
        <dbReference type="ARBA" id="ARBA00022823"/>
    </source>
</evidence>
<dbReference type="GO" id="GO:0004742">
    <property type="term" value="F:dihydrolipoyllysine-residue acetyltransferase activity"/>
    <property type="evidence" value="ECO:0007669"/>
    <property type="project" value="UniProtKB-EC"/>
</dbReference>
<dbReference type="InterPro" id="IPR023213">
    <property type="entry name" value="CAT-like_dom_sf"/>
</dbReference>
<feature type="compositionally biased region" description="Low complexity" evidence="9">
    <location>
        <begin position="322"/>
        <end position="362"/>
    </location>
</feature>
<dbReference type="PROSITE" id="PS51826">
    <property type="entry name" value="PSBD"/>
    <property type="match status" value="1"/>
</dbReference>
<evidence type="ECO:0000256" key="6">
    <source>
        <dbReference type="ARBA" id="ARBA00025211"/>
    </source>
</evidence>
<dbReference type="Pfam" id="PF02817">
    <property type="entry name" value="E3_binding"/>
    <property type="match status" value="1"/>
</dbReference>
<dbReference type="RefSeq" id="WP_196281614.1">
    <property type="nucleotide sequence ID" value="NZ_JADQDQ010000003.1"/>
</dbReference>
<comment type="catalytic activity">
    <reaction evidence="7 8">
        <text>N(6)-[(R)-dihydrolipoyl]-L-lysyl-[protein] + acetyl-CoA = N(6)-[(R)-S(8)-acetyldihydrolipoyl]-L-lysyl-[protein] + CoA</text>
        <dbReference type="Rhea" id="RHEA:17017"/>
        <dbReference type="Rhea" id="RHEA-COMP:10475"/>
        <dbReference type="Rhea" id="RHEA-COMP:10478"/>
        <dbReference type="ChEBI" id="CHEBI:57287"/>
        <dbReference type="ChEBI" id="CHEBI:57288"/>
        <dbReference type="ChEBI" id="CHEBI:83100"/>
        <dbReference type="ChEBI" id="CHEBI:83111"/>
        <dbReference type="EC" id="2.3.1.12"/>
    </reaction>
</comment>
<dbReference type="PROSITE" id="PS00189">
    <property type="entry name" value="LIPOYL"/>
    <property type="match status" value="2"/>
</dbReference>
<feature type="region of interest" description="Disordered" evidence="9">
    <location>
        <begin position="234"/>
        <end position="277"/>
    </location>
</feature>
<feature type="region of interest" description="Disordered" evidence="9">
    <location>
        <begin position="95"/>
        <end position="127"/>
    </location>
</feature>
<dbReference type="EC" id="2.3.1.12" evidence="8"/>
<dbReference type="SUPFAM" id="SSF51230">
    <property type="entry name" value="Single hybrid motif"/>
    <property type="match status" value="2"/>
</dbReference>
<evidence type="ECO:0000259" key="11">
    <source>
        <dbReference type="PROSITE" id="PS51826"/>
    </source>
</evidence>
<dbReference type="InterPro" id="IPR001078">
    <property type="entry name" value="2-oxoacid_DH_actylTfrase"/>
</dbReference>
<dbReference type="EMBL" id="JADQDQ010000003">
    <property type="protein sequence ID" value="MBF9237230.1"/>
    <property type="molecule type" value="Genomic_DNA"/>
</dbReference>
<keyword evidence="3 8" id="KW-0808">Transferase</keyword>
<dbReference type="PANTHER" id="PTHR23151">
    <property type="entry name" value="DIHYDROLIPOAMIDE ACETYL/SUCCINYL-TRANSFERASE-RELATED"/>
    <property type="match status" value="1"/>
</dbReference>
<evidence type="ECO:0000256" key="5">
    <source>
        <dbReference type="ARBA" id="ARBA00023315"/>
    </source>
</evidence>
<keyword evidence="13" id="KW-1185">Reference proteome</keyword>
<dbReference type="InterPro" id="IPR045257">
    <property type="entry name" value="E2/Pdx1"/>
</dbReference>
<evidence type="ECO:0000256" key="3">
    <source>
        <dbReference type="ARBA" id="ARBA00022679"/>
    </source>
</evidence>
<dbReference type="Pfam" id="PF00198">
    <property type="entry name" value="2-oxoacid_dh"/>
    <property type="match status" value="1"/>
</dbReference>
<dbReference type="SUPFAM" id="SSF52777">
    <property type="entry name" value="CoA-dependent acyltransferases"/>
    <property type="match status" value="1"/>
</dbReference>
<evidence type="ECO:0000256" key="7">
    <source>
        <dbReference type="ARBA" id="ARBA00048370"/>
    </source>
</evidence>
<feature type="compositionally biased region" description="Low complexity" evidence="9">
    <location>
        <begin position="95"/>
        <end position="116"/>
    </location>
</feature>
<evidence type="ECO:0000256" key="9">
    <source>
        <dbReference type="SAM" id="MobiDB-lite"/>
    </source>
</evidence>
<comment type="similarity">
    <text evidence="1 8">Belongs to the 2-oxoacid dehydrogenase family.</text>
</comment>
<feature type="region of interest" description="Disordered" evidence="9">
    <location>
        <begin position="322"/>
        <end position="363"/>
    </location>
</feature>
<dbReference type="InterPro" id="IPR006257">
    <property type="entry name" value="LAT1"/>
</dbReference>
<accession>A0ABS0IHF4</accession>
<comment type="function">
    <text evidence="6">The pyruvate dehydrogenase complex catalyzes the overall conversion of pyruvate to acetyl-CoA and CO(2). It contains multiple copies of three enzymatic components: pyruvate dehydrogenase (E1), dihydrolipoamide acetyltransferase (E2) and lipoamide dehydrogenase (E3).</text>
</comment>
<evidence type="ECO:0000256" key="1">
    <source>
        <dbReference type="ARBA" id="ARBA00007317"/>
    </source>
</evidence>
<gene>
    <name evidence="12" type="ORF">I2I05_07455</name>
</gene>
<dbReference type="InterPro" id="IPR036625">
    <property type="entry name" value="E3-bd_dom_sf"/>
</dbReference>
<keyword evidence="4 8" id="KW-0450">Lipoyl</keyword>
<feature type="compositionally biased region" description="Low complexity" evidence="9">
    <location>
        <begin position="237"/>
        <end position="277"/>
    </location>
</feature>
<feature type="compositionally biased region" description="Pro residues" evidence="9">
    <location>
        <begin position="117"/>
        <end position="127"/>
    </location>
</feature>
<feature type="domain" description="Lipoyl-binding" evidence="10">
    <location>
        <begin position="145"/>
        <end position="220"/>
    </location>
</feature>
<feature type="domain" description="Lipoyl-binding" evidence="10">
    <location>
        <begin position="2"/>
        <end position="77"/>
    </location>
</feature>
<dbReference type="NCBIfam" id="TIGR01349">
    <property type="entry name" value="PDHac_trf_mito"/>
    <property type="match status" value="1"/>
</dbReference>
<keyword evidence="5 8" id="KW-0012">Acyltransferase</keyword>
<proteinExistence type="inferred from homology"/>
<evidence type="ECO:0000313" key="13">
    <source>
        <dbReference type="Proteomes" id="UP000597617"/>
    </source>
</evidence>
<comment type="subunit">
    <text evidence="2">Forms a 24-polypeptide structural core with octahedral symmetry.</text>
</comment>
<evidence type="ECO:0000256" key="8">
    <source>
        <dbReference type="RuleBase" id="RU361137"/>
    </source>
</evidence>
<dbReference type="Gene3D" id="3.30.559.10">
    <property type="entry name" value="Chloramphenicol acetyltransferase-like domain"/>
    <property type="match status" value="1"/>
</dbReference>
<dbReference type="PROSITE" id="PS50968">
    <property type="entry name" value="BIOTINYL_LIPOYL"/>
    <property type="match status" value="2"/>
</dbReference>
<keyword evidence="12" id="KW-0670">Pyruvate</keyword>
<dbReference type="PANTHER" id="PTHR23151:SF90">
    <property type="entry name" value="DIHYDROLIPOYLLYSINE-RESIDUE ACETYLTRANSFERASE COMPONENT OF PYRUVATE DEHYDROGENASE COMPLEX, MITOCHONDRIAL-RELATED"/>
    <property type="match status" value="1"/>
</dbReference>
<dbReference type="Gene3D" id="4.10.320.10">
    <property type="entry name" value="E3-binding domain"/>
    <property type="match status" value="1"/>
</dbReference>
<dbReference type="Gene3D" id="2.40.50.100">
    <property type="match status" value="2"/>
</dbReference>
<comment type="caution">
    <text evidence="12">The sequence shown here is derived from an EMBL/GenBank/DDBJ whole genome shotgun (WGS) entry which is preliminary data.</text>
</comment>
<protein>
    <recommendedName>
        <fullName evidence="8">Acetyltransferase component of pyruvate dehydrogenase complex</fullName>
        <ecNumber evidence="8">2.3.1.12</ecNumber>
    </recommendedName>
</protein>
<dbReference type="InterPro" id="IPR003016">
    <property type="entry name" value="2-oxoA_DH_lipoyl-BS"/>
</dbReference>
<evidence type="ECO:0000313" key="12">
    <source>
        <dbReference type="EMBL" id="MBF9237230.1"/>
    </source>
</evidence>
<dbReference type="Pfam" id="PF00364">
    <property type="entry name" value="Biotin_lipoyl"/>
    <property type="match status" value="2"/>
</dbReference>
<name>A0ABS0IHF4_9BACT</name>
<evidence type="ECO:0000259" key="10">
    <source>
        <dbReference type="PROSITE" id="PS50968"/>
    </source>
</evidence>
<dbReference type="Proteomes" id="UP000597617">
    <property type="component" value="Unassembled WGS sequence"/>
</dbReference>
<dbReference type="InterPro" id="IPR004167">
    <property type="entry name" value="PSBD"/>
</dbReference>
<dbReference type="CDD" id="cd06849">
    <property type="entry name" value="lipoyl_domain"/>
    <property type="match status" value="2"/>
</dbReference>
<dbReference type="InterPro" id="IPR000089">
    <property type="entry name" value="Biotin_lipoyl"/>
</dbReference>
<reference evidence="12 13" key="1">
    <citation type="submission" date="2020-11" db="EMBL/GenBank/DDBJ databases">
        <authorList>
            <person name="Kim M.K."/>
        </authorList>
    </citation>
    <scope>NUCLEOTIDE SEQUENCE [LARGE SCALE GENOMIC DNA]</scope>
    <source>
        <strain evidence="12 13">BT683</strain>
    </source>
</reference>
<evidence type="ECO:0000256" key="2">
    <source>
        <dbReference type="ARBA" id="ARBA00011484"/>
    </source>
</evidence>
<sequence length="586" mass="59665">MAEIIKMPKMSDTMTEGTIAAWLKNVGDKVKSGDILAEVETDKATMELENYEDGTLLYIGPKAGEAVAVDGVLAIVGKEGEDFSALLAGAQGGAAPAAEAPKPEAAAAPAAEAPKAAPAPAPTPAPAAPAAAVAPAAAPANGKKATVVRMPKMSDTMTEGTIAAWLKNVGDKVKSGDVLAEVETDKATMELENYEDGTLLYTGPKAGEAVAVDGILAIIGEEGADIQALLGGTSGGAAAPAEAPKAAEPVPVPAEAPAATPVASAPAQPAAAAPATPGGRILASPLAKSIAKEKGINLSQVVGSGDNGRIVQRDVENFQPGAAAPQAAAPAAPAAAPQPVASAPASAPTSAPAPAAAATDATYTDTPVSQMRKVIAKRLSESLFTAPHFYLTMEINMDKAIEARVRLNELSPIKLSFNDLVLKSAAVALRQHPVVNSSWLGDKIRQNKLINIGVAVAVDEGLLVPVIRNADQKGLSQIATEVKELAGKAKTKKLQPAEWEGSTFTISNLGMFGIDEFTAIINPPDACILAVGGIKQTPIVKDGQIVVGNIMKVTLSCDHRVVDGATGAAFLQTLKGLLEDPMRMLI</sequence>
<feature type="domain" description="Peripheral subunit-binding (PSBD)" evidence="11">
    <location>
        <begin position="282"/>
        <end position="319"/>
    </location>
</feature>
<dbReference type="SUPFAM" id="SSF47005">
    <property type="entry name" value="Peripheral subunit-binding domain of 2-oxo acid dehydrogenase complex"/>
    <property type="match status" value="1"/>
</dbReference>
<comment type="cofactor">
    <cofactor evidence="8">
        <name>(R)-lipoate</name>
        <dbReference type="ChEBI" id="CHEBI:83088"/>
    </cofactor>
    <text evidence="8">Binds 2 lipoyl cofactors covalently.</text>
</comment>
<dbReference type="InterPro" id="IPR011053">
    <property type="entry name" value="Single_hybrid_motif"/>
</dbReference>